<proteinExistence type="inferred from homology"/>
<organism evidence="7 8">
    <name type="scientific">Pseudogulbenkiania subflava DSM 22618</name>
    <dbReference type="NCBI Taxonomy" id="1123014"/>
    <lineage>
        <taxon>Bacteria</taxon>
        <taxon>Pseudomonadati</taxon>
        <taxon>Pseudomonadota</taxon>
        <taxon>Betaproteobacteria</taxon>
        <taxon>Neisseriales</taxon>
        <taxon>Chromobacteriaceae</taxon>
        <taxon>Pseudogulbenkiania</taxon>
    </lineage>
</organism>
<protein>
    <submittedName>
        <fullName evidence="7">Methyl-accepting chemotaxis protein</fullName>
    </submittedName>
</protein>
<feature type="domain" description="HAMP" evidence="6">
    <location>
        <begin position="297"/>
        <end position="338"/>
    </location>
</feature>
<dbReference type="SMART" id="SM00283">
    <property type="entry name" value="MA"/>
    <property type="match status" value="1"/>
</dbReference>
<dbReference type="CDD" id="cd11386">
    <property type="entry name" value="MCP_signal"/>
    <property type="match status" value="1"/>
</dbReference>
<evidence type="ECO:0000256" key="4">
    <source>
        <dbReference type="SAM" id="Phobius"/>
    </source>
</evidence>
<evidence type="ECO:0000313" key="7">
    <source>
        <dbReference type="EMBL" id="SMF53172.1"/>
    </source>
</evidence>
<dbReference type="Pfam" id="PF00015">
    <property type="entry name" value="MCPsignal"/>
    <property type="match status" value="1"/>
</dbReference>
<dbReference type="EMBL" id="FXAG01000029">
    <property type="protein sequence ID" value="SMF53172.1"/>
    <property type="molecule type" value="Genomic_DNA"/>
</dbReference>
<evidence type="ECO:0000259" key="6">
    <source>
        <dbReference type="PROSITE" id="PS50885"/>
    </source>
</evidence>
<evidence type="ECO:0000256" key="3">
    <source>
        <dbReference type="PROSITE-ProRule" id="PRU00284"/>
    </source>
</evidence>
<dbReference type="Proteomes" id="UP000192920">
    <property type="component" value="Unassembled WGS sequence"/>
</dbReference>
<keyword evidence="4" id="KW-0812">Transmembrane</keyword>
<feature type="transmembrane region" description="Helical" evidence="4">
    <location>
        <begin position="85"/>
        <end position="104"/>
    </location>
</feature>
<keyword evidence="4" id="KW-1133">Transmembrane helix</keyword>
<dbReference type="AlphaFoldDB" id="A0A1Y6CFM6"/>
<accession>A0A1Y6CFM6</accession>
<dbReference type="STRING" id="1123014.SAMN02745746_03794"/>
<dbReference type="InterPro" id="IPR033424">
    <property type="entry name" value="MASE4"/>
</dbReference>
<dbReference type="GO" id="GO:0007165">
    <property type="term" value="P:signal transduction"/>
    <property type="evidence" value="ECO:0007669"/>
    <property type="project" value="UniProtKB-KW"/>
</dbReference>
<evidence type="ECO:0000256" key="2">
    <source>
        <dbReference type="ARBA" id="ARBA00029447"/>
    </source>
</evidence>
<gene>
    <name evidence="7" type="ORF">SAMN02745746_03794</name>
</gene>
<dbReference type="Pfam" id="PF17158">
    <property type="entry name" value="MASE4"/>
    <property type="match status" value="1"/>
</dbReference>
<evidence type="ECO:0000256" key="1">
    <source>
        <dbReference type="ARBA" id="ARBA00023224"/>
    </source>
</evidence>
<dbReference type="Gene3D" id="1.10.287.950">
    <property type="entry name" value="Methyl-accepting chemotaxis protein"/>
    <property type="match status" value="1"/>
</dbReference>
<dbReference type="PANTHER" id="PTHR32089:SF112">
    <property type="entry name" value="LYSOZYME-LIKE PROTEIN-RELATED"/>
    <property type="match status" value="1"/>
</dbReference>
<sequence>MVHDVAEESRAFLSTVLPTPREWRLVRTVVLVSLVIFLALVPFAKLPLPRVWAFIPVYESALVINDLITAVLLFGQFRILRTPGLLVLACAYLFTASMATVHALTFPDLFAPGGWLGAGPQSTAWLYMFWHAGFPLFVIAYAWLKDQPRSRFSGRTRFTPLAVAGVLGLVGAFTLAATVGQDALPKIMRGNHYTPAMIYVIVSVWVFSLLALVRLWRCRARSVLDLWVMVVVCAWLFDIALSAMLNAGRFDLGFYAGRIYGLLAASFVLLMLLFENGMLYARLAQMHQSELQKNATLMALAQRIAEGDLTVRVDPQPYMGSVGQALEEMVDSLREMTHEISGGVAVLASSASTIVSGASQVASGAADTASAVTQAVITMAETKQTALVASEKAQHVSEAAQRAAQVSQLGQESVDDAVVRMLHIREHMGQVAASTIKLTEHAMMIGEIIATVNDLADQSNLLAVNASIEAAKAGEQGLGFGVVAQEVRSLAQQSKQATVQVRSILNDIGKAINGAVQTAEQGAQAVESGVQQSKAAGESIRQLAQSIAESAQAAAQIAVSAQQQLAGIDQLAQAMDDISASATRNAESTRDTEAAAQSLHELGQTLERLMQRYKA</sequence>
<keyword evidence="4" id="KW-0472">Membrane</keyword>
<reference evidence="8" key="1">
    <citation type="submission" date="2017-04" db="EMBL/GenBank/DDBJ databases">
        <authorList>
            <person name="Varghese N."/>
            <person name="Submissions S."/>
        </authorList>
    </citation>
    <scope>NUCLEOTIDE SEQUENCE [LARGE SCALE GENOMIC DNA]</scope>
    <source>
        <strain evidence="8">DSM 22618</strain>
    </source>
</reference>
<keyword evidence="1 3" id="KW-0807">Transducer</keyword>
<feature type="domain" description="Methyl-accepting transducer" evidence="5">
    <location>
        <begin position="343"/>
        <end position="579"/>
    </location>
</feature>
<keyword evidence="8" id="KW-1185">Reference proteome</keyword>
<feature type="transmembrane region" description="Helical" evidence="4">
    <location>
        <begin position="124"/>
        <end position="144"/>
    </location>
</feature>
<dbReference type="GO" id="GO:0016020">
    <property type="term" value="C:membrane"/>
    <property type="evidence" value="ECO:0007669"/>
    <property type="project" value="InterPro"/>
</dbReference>
<feature type="transmembrane region" description="Helical" evidence="4">
    <location>
        <begin position="259"/>
        <end position="281"/>
    </location>
</feature>
<dbReference type="PROSITE" id="PS50885">
    <property type="entry name" value="HAMP"/>
    <property type="match status" value="1"/>
</dbReference>
<evidence type="ECO:0000313" key="8">
    <source>
        <dbReference type="Proteomes" id="UP000192920"/>
    </source>
</evidence>
<name>A0A1Y6CFM6_9NEIS</name>
<dbReference type="PROSITE" id="PS50111">
    <property type="entry name" value="CHEMOTAXIS_TRANSDUC_2"/>
    <property type="match status" value="1"/>
</dbReference>
<feature type="transmembrane region" description="Helical" evidence="4">
    <location>
        <begin position="25"/>
        <end position="45"/>
    </location>
</feature>
<dbReference type="InterPro" id="IPR003660">
    <property type="entry name" value="HAMP_dom"/>
</dbReference>
<dbReference type="InterPro" id="IPR004089">
    <property type="entry name" value="MCPsignal_dom"/>
</dbReference>
<feature type="transmembrane region" description="Helical" evidence="4">
    <location>
        <begin position="51"/>
        <end position="73"/>
    </location>
</feature>
<feature type="transmembrane region" description="Helical" evidence="4">
    <location>
        <begin position="223"/>
        <end position="247"/>
    </location>
</feature>
<dbReference type="CDD" id="cd06225">
    <property type="entry name" value="HAMP"/>
    <property type="match status" value="1"/>
</dbReference>
<dbReference type="SUPFAM" id="SSF58104">
    <property type="entry name" value="Methyl-accepting chemotaxis protein (MCP) signaling domain"/>
    <property type="match status" value="1"/>
</dbReference>
<dbReference type="RefSeq" id="WP_085277782.1">
    <property type="nucleotide sequence ID" value="NZ_FXAG01000029.1"/>
</dbReference>
<comment type="similarity">
    <text evidence="2">Belongs to the methyl-accepting chemotaxis (MCP) protein family.</text>
</comment>
<dbReference type="PANTHER" id="PTHR32089">
    <property type="entry name" value="METHYL-ACCEPTING CHEMOTAXIS PROTEIN MCPB"/>
    <property type="match status" value="1"/>
</dbReference>
<feature type="transmembrane region" description="Helical" evidence="4">
    <location>
        <begin position="196"/>
        <end position="216"/>
    </location>
</feature>
<feature type="transmembrane region" description="Helical" evidence="4">
    <location>
        <begin position="156"/>
        <end position="176"/>
    </location>
</feature>
<evidence type="ECO:0000259" key="5">
    <source>
        <dbReference type="PROSITE" id="PS50111"/>
    </source>
</evidence>